<dbReference type="PANTHER" id="PTHR33376:SF5">
    <property type="entry name" value="EXTRACYTOPLASMIC SOLUTE RECEPTOR PROTEIN"/>
    <property type="match status" value="1"/>
</dbReference>
<evidence type="ECO:0000256" key="2">
    <source>
        <dbReference type="SAM" id="SignalP"/>
    </source>
</evidence>
<dbReference type="Proteomes" id="UP000016412">
    <property type="component" value="Unassembled WGS sequence"/>
</dbReference>
<proteinExistence type="predicted"/>
<dbReference type="OrthoDB" id="356895at2"/>
<evidence type="ECO:0000313" key="6">
    <source>
        <dbReference type="Proteomes" id="UP000016646"/>
    </source>
</evidence>
<protein>
    <submittedName>
        <fullName evidence="3">ABC transporter, substrate-binding protein, family 7</fullName>
    </submittedName>
</protein>
<feature type="signal peptide" evidence="2">
    <location>
        <begin position="1"/>
        <end position="20"/>
    </location>
</feature>
<evidence type="ECO:0000256" key="1">
    <source>
        <dbReference type="ARBA" id="ARBA00022729"/>
    </source>
</evidence>
<gene>
    <name evidence="4" type="ORF">HMPREF0860_1433</name>
    <name evidence="3" type="ORF">HMPREF1325_0748</name>
</gene>
<dbReference type="PATRIC" id="fig|1125725.3.peg.2347"/>
<organism evidence="3 5">
    <name type="scientific">Treponema socranskii subsp. socranskii VPI DR56BR1116 = ATCC 35536</name>
    <dbReference type="NCBI Taxonomy" id="1125725"/>
    <lineage>
        <taxon>Bacteria</taxon>
        <taxon>Pseudomonadati</taxon>
        <taxon>Spirochaetota</taxon>
        <taxon>Spirochaetia</taxon>
        <taxon>Spirochaetales</taxon>
        <taxon>Treponemataceae</taxon>
        <taxon>Treponema</taxon>
    </lineage>
</organism>
<name>U1FK33_TRESO</name>
<dbReference type="InterPro" id="IPR038404">
    <property type="entry name" value="TRAP_DctP_sf"/>
</dbReference>
<dbReference type="EMBL" id="AUZJ01000061">
    <property type="protein sequence ID" value="ERF59711.1"/>
    <property type="molecule type" value="Genomic_DNA"/>
</dbReference>
<keyword evidence="1 2" id="KW-0732">Signal</keyword>
<dbReference type="AlphaFoldDB" id="U1FK33"/>
<accession>U1FK33</accession>
<dbReference type="eggNOG" id="COG1638">
    <property type="taxonomic scope" value="Bacteria"/>
</dbReference>
<reference evidence="5 6" key="1">
    <citation type="submission" date="2013-08" db="EMBL/GenBank/DDBJ databases">
        <authorList>
            <person name="Durkin A.S."/>
            <person name="Haft D.R."/>
            <person name="McCorrison J."/>
            <person name="Torralba M."/>
            <person name="Gillis M."/>
            <person name="Haft D.H."/>
            <person name="Methe B."/>
            <person name="Sutton G."/>
            <person name="Nelson K.E."/>
        </authorList>
    </citation>
    <scope>NUCLEOTIDE SEQUENCE [LARGE SCALE GENOMIC DNA]</scope>
    <source>
        <strain evidence="4 6">ATCC 35536</strain>
        <strain evidence="3 5">VPI DR56BR1116</strain>
    </source>
</reference>
<dbReference type="STRING" id="1125725.HMPREF1325_0748"/>
<dbReference type="Gene3D" id="3.40.190.170">
    <property type="entry name" value="Bacterial extracellular solute-binding protein, family 7"/>
    <property type="match status" value="1"/>
</dbReference>
<dbReference type="PANTHER" id="PTHR33376">
    <property type="match status" value="1"/>
</dbReference>
<feature type="chain" id="PRO_5004609883" evidence="2">
    <location>
        <begin position="21"/>
        <end position="342"/>
    </location>
</feature>
<sequence>MKLRFIIFSMLFACVAVLPAQQVKTLKIATVAPSRSAWDVQERILAQDWAKDTGGAIQLQFMGTNAMGGETGVVQKLNTIRPGQKAPIDGAIFTSLGIATLAPETHILTTAVPFMFRNQEEVDFVLDTFAPTFQKAISAKGYVLLGWFNVGWAYFYTKKPVHTPADLKTQKLSVAGIGLPQLSDAFKAAGFRTEDISPDKLLQSVKTPGGVEGFYSIPMYAYAGQYYKSLPYILDAPICPVMAALIISAPAWADISPAHKTAMLNGVKKAQANFIAAQRSSDKEYLDRCVEGGCTLVKLTAAERKVMEETLNKDAAAMIKTGLLDEKFYADIEALLKRRRGE</sequence>
<dbReference type="InterPro" id="IPR018389">
    <property type="entry name" value="DctP_fam"/>
</dbReference>
<evidence type="ECO:0000313" key="4">
    <source>
        <dbReference type="EMBL" id="ERK01508.1"/>
    </source>
</evidence>
<evidence type="ECO:0000313" key="5">
    <source>
        <dbReference type="Proteomes" id="UP000016412"/>
    </source>
</evidence>
<dbReference type="RefSeq" id="WP_021331318.1">
    <property type="nucleotide sequence ID" value="NZ_AUZJ01000061.1"/>
</dbReference>
<dbReference type="NCBIfam" id="NF037995">
    <property type="entry name" value="TRAP_S1"/>
    <property type="match status" value="1"/>
</dbReference>
<dbReference type="EMBL" id="AVQI01000056">
    <property type="protein sequence ID" value="ERK01508.1"/>
    <property type="molecule type" value="Genomic_DNA"/>
</dbReference>
<dbReference type="Proteomes" id="UP000016646">
    <property type="component" value="Unassembled WGS sequence"/>
</dbReference>
<dbReference type="GO" id="GO:0055085">
    <property type="term" value="P:transmembrane transport"/>
    <property type="evidence" value="ECO:0007669"/>
    <property type="project" value="InterPro"/>
</dbReference>
<evidence type="ECO:0000313" key="3">
    <source>
        <dbReference type="EMBL" id="ERF59711.1"/>
    </source>
</evidence>
<dbReference type="Pfam" id="PF03480">
    <property type="entry name" value="DctP"/>
    <property type="match status" value="1"/>
</dbReference>
<comment type="caution">
    <text evidence="3">The sequence shown here is derived from an EMBL/GenBank/DDBJ whole genome shotgun (WGS) entry which is preliminary data.</text>
</comment>
<keyword evidence="6" id="KW-1185">Reference proteome</keyword>